<evidence type="ECO:0000256" key="2">
    <source>
        <dbReference type="ARBA" id="ARBA00022475"/>
    </source>
</evidence>
<comment type="caution">
    <text evidence="10">The sequence shown here is derived from an EMBL/GenBank/DDBJ whole genome shotgun (WGS) entry which is preliminary data.</text>
</comment>
<feature type="transmembrane region" description="Helical" evidence="8">
    <location>
        <begin position="168"/>
        <end position="191"/>
    </location>
</feature>
<feature type="transmembrane region" description="Helical" evidence="8">
    <location>
        <begin position="137"/>
        <end position="156"/>
    </location>
</feature>
<keyword evidence="2" id="KW-1003">Cell membrane</keyword>
<keyword evidence="3" id="KW-0645">Protease</keyword>
<feature type="transmembrane region" description="Helical" evidence="8">
    <location>
        <begin position="228"/>
        <end position="253"/>
    </location>
</feature>
<organism evidence="10 11">
    <name type="scientific">Meridianimarinicoccus roseus</name>
    <dbReference type="NCBI Taxonomy" id="2072018"/>
    <lineage>
        <taxon>Bacteria</taxon>
        <taxon>Pseudomonadati</taxon>
        <taxon>Pseudomonadota</taxon>
        <taxon>Alphaproteobacteria</taxon>
        <taxon>Rhodobacterales</taxon>
        <taxon>Paracoccaceae</taxon>
        <taxon>Meridianimarinicoccus</taxon>
    </lineage>
</organism>
<dbReference type="AlphaFoldDB" id="A0A2V2LJX1"/>
<dbReference type="EMBL" id="QGKU01000004">
    <property type="protein sequence ID" value="PWR04391.1"/>
    <property type="molecule type" value="Genomic_DNA"/>
</dbReference>
<keyword evidence="4 8" id="KW-0812">Transmembrane</keyword>
<feature type="transmembrane region" description="Helical" evidence="8">
    <location>
        <begin position="323"/>
        <end position="342"/>
    </location>
</feature>
<evidence type="ECO:0000313" key="10">
    <source>
        <dbReference type="EMBL" id="PWR04391.1"/>
    </source>
</evidence>
<evidence type="ECO:0000313" key="11">
    <source>
        <dbReference type="Proteomes" id="UP000245680"/>
    </source>
</evidence>
<dbReference type="Proteomes" id="UP000245680">
    <property type="component" value="Unassembled WGS sequence"/>
</dbReference>
<dbReference type="InterPro" id="IPR026392">
    <property type="entry name" value="Exo/Archaeosortase_dom"/>
</dbReference>
<feature type="transmembrane region" description="Helical" evidence="8">
    <location>
        <begin position="89"/>
        <end position="106"/>
    </location>
</feature>
<proteinExistence type="predicted"/>
<dbReference type="NCBIfam" id="TIGR04152">
    <property type="entry name" value="exosort_VPLPA"/>
    <property type="match status" value="1"/>
</dbReference>
<dbReference type="NCBIfam" id="TIGR04178">
    <property type="entry name" value="exo_archaeo"/>
    <property type="match status" value="1"/>
</dbReference>
<dbReference type="InterPro" id="IPR013426">
    <property type="entry name" value="EpsH-like"/>
</dbReference>
<reference evidence="10 11" key="1">
    <citation type="submission" date="2018-05" db="EMBL/GenBank/DDBJ databases">
        <title>Rhodobacteraceae gen. nov., sp. nov. isolated from sea water.</title>
        <authorList>
            <person name="Ren Y."/>
        </authorList>
    </citation>
    <scope>NUCLEOTIDE SEQUENCE [LARGE SCALE GENOMIC DNA]</scope>
    <source>
        <strain evidence="10 11">TG-679</strain>
    </source>
</reference>
<evidence type="ECO:0000256" key="5">
    <source>
        <dbReference type="ARBA" id="ARBA00022801"/>
    </source>
</evidence>
<sequence length="534" mass="59287">MSVQDNFRPSIPFIGTVPVNPMGFALFAGTVLASLYVFQFGLLALVEAWSTPEYSHGPLIPLISLYLFLRELRKTPRADPAEPVRRMPGLLVLTLGLGLGMIGNLVQIPDIVAYAFIVWVMGLVLVCFGWDRGKAHWAPVLHLVFMLPLPQFMYWQLTIFLQGVSSEIGVWFIELAQIPVFLDGNIIDLGVYKLQVAEACSGLRYLFPILSFSYLFAILYRGPLWHKAVLLLSAAPITVFMNSFRIGVIGILVNHFGIEHAEGFLHFFEGWVIFLACVGILFAMAIAMQRLTPNPLPLSEAIDLDTNGLGPIFARVLSITPSVMLGLGAFVGGLFSLALYFFPAPPTVLPDRTPFMLFPREIANQYGAFESLDPAVAKTLAADDYVAASYSGGGKSPVNVFVAYYDDQTNGAGIHSPEVCLPVGGWEVFSIDPVEVSFPNTTYGTFELNRSVIQKGLNKQMVYYWFEQRGRRMTNDFLAKLVVVYDSWMRGRRDGALIRFVTPIHPDETEADADARLQAFMAEALKVMPRYVPE</sequence>
<gene>
    <name evidence="10" type="ORF">DKT77_01560</name>
</gene>
<evidence type="ECO:0000256" key="1">
    <source>
        <dbReference type="ARBA" id="ARBA00004651"/>
    </source>
</evidence>
<keyword evidence="11" id="KW-1185">Reference proteome</keyword>
<dbReference type="InterPro" id="IPR014263">
    <property type="entry name" value="Methanolan_biosynth_EpsI"/>
</dbReference>
<feature type="transmembrane region" description="Helical" evidence="8">
    <location>
        <begin position="54"/>
        <end position="69"/>
    </location>
</feature>
<dbReference type="Pfam" id="PF09721">
    <property type="entry name" value="Exosortase_EpsH"/>
    <property type="match status" value="1"/>
</dbReference>
<dbReference type="GO" id="GO:0008233">
    <property type="term" value="F:peptidase activity"/>
    <property type="evidence" value="ECO:0007669"/>
    <property type="project" value="UniProtKB-KW"/>
</dbReference>
<dbReference type="NCBIfam" id="TIGR02914">
    <property type="entry name" value="EpsI_fam"/>
    <property type="match status" value="1"/>
</dbReference>
<keyword evidence="5" id="KW-0378">Hydrolase</keyword>
<dbReference type="GO" id="GO:0006508">
    <property type="term" value="P:proteolysis"/>
    <property type="evidence" value="ECO:0007669"/>
    <property type="project" value="UniProtKB-KW"/>
</dbReference>
<dbReference type="GO" id="GO:0005886">
    <property type="term" value="C:plasma membrane"/>
    <property type="evidence" value="ECO:0007669"/>
    <property type="project" value="UniProtKB-SubCell"/>
</dbReference>
<evidence type="ECO:0000256" key="4">
    <source>
        <dbReference type="ARBA" id="ARBA00022692"/>
    </source>
</evidence>
<dbReference type="InterPro" id="IPR026491">
    <property type="entry name" value="ExosortD_VPLPA"/>
</dbReference>
<comment type="subcellular location">
    <subcellularLocation>
        <location evidence="1">Cell membrane</location>
        <topology evidence="1">Multi-pass membrane protein</topology>
    </subcellularLocation>
</comment>
<evidence type="ECO:0000256" key="8">
    <source>
        <dbReference type="SAM" id="Phobius"/>
    </source>
</evidence>
<dbReference type="InterPro" id="IPR019127">
    <property type="entry name" value="Exosortase"/>
</dbReference>
<feature type="transmembrane region" description="Helical" evidence="8">
    <location>
        <begin position="265"/>
        <end position="288"/>
    </location>
</feature>
<keyword evidence="6 8" id="KW-1133">Transmembrane helix</keyword>
<keyword evidence="7 8" id="KW-0472">Membrane</keyword>
<evidence type="ECO:0000259" key="9">
    <source>
        <dbReference type="Pfam" id="PF11984"/>
    </source>
</evidence>
<feature type="transmembrane region" description="Helical" evidence="8">
    <location>
        <begin position="112"/>
        <end position="130"/>
    </location>
</feature>
<feature type="transmembrane region" description="Helical" evidence="8">
    <location>
        <begin position="21"/>
        <end position="42"/>
    </location>
</feature>
<dbReference type="Pfam" id="PF11984">
    <property type="entry name" value="DUF3485"/>
    <property type="match status" value="1"/>
</dbReference>
<evidence type="ECO:0000256" key="7">
    <source>
        <dbReference type="ARBA" id="ARBA00023136"/>
    </source>
</evidence>
<feature type="domain" description="Methanolan biosynthesis EpsI" evidence="9">
    <location>
        <begin position="330"/>
        <end position="531"/>
    </location>
</feature>
<protein>
    <submittedName>
        <fullName evidence="10">VPLPA-CTERM-specific exosortase XrtD</fullName>
    </submittedName>
</protein>
<dbReference type="RefSeq" id="WP_109809986.1">
    <property type="nucleotide sequence ID" value="NZ_QGKU01000004.1"/>
</dbReference>
<feature type="transmembrane region" description="Helical" evidence="8">
    <location>
        <begin position="203"/>
        <end position="222"/>
    </location>
</feature>
<accession>A0A2V2LJX1</accession>
<evidence type="ECO:0000256" key="3">
    <source>
        <dbReference type="ARBA" id="ARBA00022670"/>
    </source>
</evidence>
<dbReference type="OrthoDB" id="9797363at2"/>
<evidence type="ECO:0000256" key="6">
    <source>
        <dbReference type="ARBA" id="ARBA00022989"/>
    </source>
</evidence>
<dbReference type="NCBIfam" id="TIGR02602">
    <property type="entry name" value="8TM_EpsH"/>
    <property type="match status" value="1"/>
</dbReference>
<name>A0A2V2LJX1_9RHOB</name>